<dbReference type="AlphaFoldDB" id="A0A413VM57"/>
<organism evidence="1 2">
    <name type="scientific">Bacteroides nordii</name>
    <dbReference type="NCBI Taxonomy" id="291645"/>
    <lineage>
        <taxon>Bacteria</taxon>
        <taxon>Pseudomonadati</taxon>
        <taxon>Bacteroidota</taxon>
        <taxon>Bacteroidia</taxon>
        <taxon>Bacteroidales</taxon>
        <taxon>Bacteroidaceae</taxon>
        <taxon>Bacteroides</taxon>
    </lineage>
</organism>
<evidence type="ECO:0000313" key="1">
    <source>
        <dbReference type="EMBL" id="RHB34717.1"/>
    </source>
</evidence>
<comment type="caution">
    <text evidence="1">The sequence shown here is derived from an EMBL/GenBank/DDBJ whole genome shotgun (WGS) entry which is preliminary data.</text>
</comment>
<gene>
    <name evidence="1" type="ORF">DW888_12215</name>
</gene>
<sequence>MREKILLIGKRPLPIGGVTIHVDRLVTILEKLEMPFSFYNLKFFSVISLTNAILKHKYAHLHSSSSIFRLFFSLMCICTHTKSIITIHGNLGRFSFVYNLMDYMAVWLSDYPIVINQNSYLKAFKINKKTLLMSAYIPSMSNEKLSNNIVGMIEKMKSRYEFICISNAYNFSLGKDGEEIYGITELVTFFREENEYGFVLSDPSGEYSKRFIDVPDNIFIINKPHPFVEVLKYVDCYIRYTSTDGDSLSIHEAIDSGSFVIATDVVDRPTEVILVHRGDFIELKKKLHFLSTAVQKDKTDISRDLNTVDIVKFYNKCVFK</sequence>
<dbReference type="EMBL" id="QSGO01000008">
    <property type="protein sequence ID" value="RHB34717.1"/>
    <property type="molecule type" value="Genomic_DNA"/>
</dbReference>
<keyword evidence="1" id="KW-0808">Transferase</keyword>
<protein>
    <submittedName>
        <fullName evidence="1">Glycosyltransferase family 1 protein</fullName>
    </submittedName>
</protein>
<name>A0A413VM57_9BACE</name>
<accession>A0A413VM57</accession>
<dbReference type="GO" id="GO:0016740">
    <property type="term" value="F:transferase activity"/>
    <property type="evidence" value="ECO:0007669"/>
    <property type="project" value="UniProtKB-KW"/>
</dbReference>
<dbReference type="Proteomes" id="UP000284379">
    <property type="component" value="Unassembled WGS sequence"/>
</dbReference>
<reference evidence="1 2" key="1">
    <citation type="submission" date="2018-08" db="EMBL/GenBank/DDBJ databases">
        <title>A genome reference for cultivated species of the human gut microbiota.</title>
        <authorList>
            <person name="Zou Y."/>
            <person name="Xue W."/>
            <person name="Luo G."/>
        </authorList>
    </citation>
    <scope>NUCLEOTIDE SEQUENCE [LARGE SCALE GENOMIC DNA]</scope>
    <source>
        <strain evidence="1 2">AM40-30BH</strain>
    </source>
</reference>
<evidence type="ECO:0000313" key="2">
    <source>
        <dbReference type="Proteomes" id="UP000284379"/>
    </source>
</evidence>
<dbReference type="SUPFAM" id="SSF53756">
    <property type="entry name" value="UDP-Glycosyltransferase/glycogen phosphorylase"/>
    <property type="match status" value="1"/>
</dbReference>
<dbReference type="RefSeq" id="WP_122201646.1">
    <property type="nucleotide sequence ID" value="NZ_CABJFV010000008.1"/>
</dbReference>
<proteinExistence type="predicted"/>